<dbReference type="RefSeq" id="WP_204542263.1">
    <property type="nucleotide sequence ID" value="NZ_JAFBFI010000007.1"/>
</dbReference>
<dbReference type="Proteomes" id="UP000823486">
    <property type="component" value="Unassembled WGS sequence"/>
</dbReference>
<gene>
    <name evidence="1" type="ORF">JOC77_001955</name>
</gene>
<accession>A0ABS2QH84</accession>
<keyword evidence="2" id="KW-1185">Reference proteome</keyword>
<reference evidence="1 2" key="1">
    <citation type="submission" date="2021-01" db="EMBL/GenBank/DDBJ databases">
        <title>Genomic Encyclopedia of Type Strains, Phase IV (KMG-IV): sequencing the most valuable type-strain genomes for metagenomic binning, comparative biology and taxonomic classification.</title>
        <authorList>
            <person name="Goeker M."/>
        </authorList>
    </citation>
    <scope>NUCLEOTIDE SEQUENCE [LARGE SCALE GENOMIC DNA]</scope>
    <source>
        <strain evidence="1 2">DSM 105482</strain>
    </source>
</reference>
<evidence type="ECO:0000313" key="1">
    <source>
        <dbReference type="EMBL" id="MBM7692525.1"/>
    </source>
</evidence>
<protein>
    <recommendedName>
        <fullName evidence="3">YodN</fullName>
    </recommendedName>
</protein>
<sequence>MANEKKPKFKIGDTVVINIYGTVGKITDLKLMDGAYVYEVNHSEGLYLESSLEHISDYQGEIVTESEQIDIVYKYFFGDLVQVDGYGTELFKIVGFRTEIWRYKENAWEDVIYELSKITDGEWLEAHEDELSLIADYETADTYIQKLGFLYPISKKTNKVELNKAPAVAKKSEKEWLDWKKEKALLIDGLLDLYNDYNSLFLSFKDEEYKKVMQLVLKKIQTVADEMYKKTT</sequence>
<proteinExistence type="predicted"/>
<dbReference type="EMBL" id="JAFBFI010000007">
    <property type="protein sequence ID" value="MBM7692525.1"/>
    <property type="molecule type" value="Genomic_DNA"/>
</dbReference>
<evidence type="ECO:0008006" key="3">
    <source>
        <dbReference type="Google" id="ProtNLM"/>
    </source>
</evidence>
<comment type="caution">
    <text evidence="1">The sequence shown here is derived from an EMBL/GenBank/DDBJ whole genome shotgun (WGS) entry which is preliminary data.</text>
</comment>
<evidence type="ECO:0000313" key="2">
    <source>
        <dbReference type="Proteomes" id="UP000823486"/>
    </source>
</evidence>
<name>A0ABS2QH84_9BACI</name>
<organism evidence="1 2">
    <name type="scientific">Peribacillus deserti</name>
    <dbReference type="NCBI Taxonomy" id="673318"/>
    <lineage>
        <taxon>Bacteria</taxon>
        <taxon>Bacillati</taxon>
        <taxon>Bacillota</taxon>
        <taxon>Bacilli</taxon>
        <taxon>Bacillales</taxon>
        <taxon>Bacillaceae</taxon>
        <taxon>Peribacillus</taxon>
    </lineage>
</organism>